<sequence>MQTEFLHGENNAAPIDIPAIGLRLQVRIAPDATQALATLIETTDQPGFGPPQHRHEVETEVFHVVQGRYLFDVDGKQTIVSEGETIVAKQGTTHRFINIDDQPSRLLVLITPGWDATDFFSELRDVMANGLPDPRVLKAFGDKWRIDFVGPPLTQPAELAPDALSA</sequence>
<dbReference type="SUPFAM" id="SSF51182">
    <property type="entry name" value="RmlC-like cupins"/>
    <property type="match status" value="1"/>
</dbReference>
<dbReference type="InterPro" id="IPR013096">
    <property type="entry name" value="Cupin_2"/>
</dbReference>
<proteinExistence type="predicted"/>
<dbReference type="PANTHER" id="PTHR36440">
    <property type="entry name" value="PUTATIVE (AFU_ORTHOLOGUE AFUA_8G07350)-RELATED"/>
    <property type="match status" value="1"/>
</dbReference>
<gene>
    <name evidence="2" type="ORF">LMG28140_02191</name>
</gene>
<dbReference type="Gene3D" id="2.60.120.10">
    <property type="entry name" value="Jelly Rolls"/>
    <property type="match status" value="1"/>
</dbReference>
<keyword evidence="3" id="KW-1185">Reference proteome</keyword>
<name>A0ABN7HNS2_9BURK</name>
<dbReference type="Pfam" id="PF07883">
    <property type="entry name" value="Cupin_2"/>
    <property type="match status" value="1"/>
</dbReference>
<evidence type="ECO:0000313" key="2">
    <source>
        <dbReference type="EMBL" id="CAD6528794.1"/>
    </source>
</evidence>
<accession>A0ABN7HNS2</accession>
<comment type="caution">
    <text evidence="2">The sequence shown here is derived from an EMBL/GenBank/DDBJ whole genome shotgun (WGS) entry which is preliminary data.</text>
</comment>
<dbReference type="InterPro" id="IPR053146">
    <property type="entry name" value="QDO-like"/>
</dbReference>
<feature type="domain" description="Cupin type-2" evidence="1">
    <location>
        <begin position="43"/>
        <end position="109"/>
    </location>
</feature>
<dbReference type="Proteomes" id="UP000598032">
    <property type="component" value="Unassembled WGS sequence"/>
</dbReference>
<evidence type="ECO:0000259" key="1">
    <source>
        <dbReference type="Pfam" id="PF07883"/>
    </source>
</evidence>
<dbReference type="InterPro" id="IPR011051">
    <property type="entry name" value="RmlC_Cupin_sf"/>
</dbReference>
<dbReference type="InterPro" id="IPR014710">
    <property type="entry name" value="RmlC-like_jellyroll"/>
</dbReference>
<evidence type="ECO:0000313" key="3">
    <source>
        <dbReference type="Proteomes" id="UP000598032"/>
    </source>
</evidence>
<reference evidence="2 3" key="1">
    <citation type="submission" date="2020-10" db="EMBL/GenBank/DDBJ databases">
        <authorList>
            <person name="Peeters C."/>
        </authorList>
    </citation>
    <scope>NUCLEOTIDE SEQUENCE [LARGE SCALE GENOMIC DNA]</scope>
    <source>
        <strain evidence="2 3">LMG 28140</strain>
    </source>
</reference>
<protein>
    <recommendedName>
        <fullName evidence="1">Cupin type-2 domain-containing protein</fullName>
    </recommendedName>
</protein>
<dbReference type="EMBL" id="CAJHCP010000004">
    <property type="protein sequence ID" value="CAD6528794.1"/>
    <property type="molecule type" value="Genomic_DNA"/>
</dbReference>
<organism evidence="2 3">
    <name type="scientific">Paraburkholderia metrosideri</name>
    <dbReference type="NCBI Taxonomy" id="580937"/>
    <lineage>
        <taxon>Bacteria</taxon>
        <taxon>Pseudomonadati</taxon>
        <taxon>Pseudomonadota</taxon>
        <taxon>Betaproteobacteria</taxon>
        <taxon>Burkholderiales</taxon>
        <taxon>Burkholderiaceae</taxon>
        <taxon>Paraburkholderia</taxon>
    </lineage>
</organism>
<dbReference type="PANTHER" id="PTHR36440:SF1">
    <property type="entry name" value="PUTATIVE (AFU_ORTHOLOGUE AFUA_8G07350)-RELATED"/>
    <property type="match status" value="1"/>
</dbReference>